<feature type="domain" description="Peptidase M24" evidence="1">
    <location>
        <begin position="137"/>
        <end position="340"/>
    </location>
</feature>
<dbReference type="Proteomes" id="UP000823863">
    <property type="component" value="Unassembled WGS sequence"/>
</dbReference>
<dbReference type="SUPFAM" id="SSF55920">
    <property type="entry name" value="Creatinase/aminopeptidase"/>
    <property type="match status" value="1"/>
</dbReference>
<sequence length="357" mass="39691">MHRQRLNRLNQALKEKDLTQMIICDPLSIWYLTGVSVDPGERLFVLCVRTDGTLCMVVNRLFTVEDPDIPLVWITDSDDGIGILAQQVDGKAAMGIDKKWPARFLLALISKHPDVSYVNASDCVDGLRAVKDSEELEKMRISSAVNDRCMEAAAAYIKEGMTEKECAAYINNLYREAGCQGPSFTTIVSFGANAADPHHRPDDTILKAGDCIVIDMGCIKDRYCSDMTRTYFCKTADEQYAAIHDLVREANERAEAMIRPGVRFCDIDWAAREHIEAGGYGPNFTHRLGHMIGLEDHDPGDVSASNTDIVQEGMVFSIEPGVYLPGRFGVRVEDLVIVTADGCEILNHVDKRWKTIG</sequence>
<dbReference type="PANTHER" id="PTHR46112">
    <property type="entry name" value="AMINOPEPTIDASE"/>
    <property type="match status" value="1"/>
</dbReference>
<dbReference type="Pfam" id="PF00557">
    <property type="entry name" value="Peptidase_M24"/>
    <property type="match status" value="1"/>
</dbReference>
<proteinExistence type="predicted"/>
<protein>
    <submittedName>
        <fullName evidence="3">Xaa-Pro peptidase family protein</fullName>
    </submittedName>
</protein>
<dbReference type="CDD" id="cd01092">
    <property type="entry name" value="APP-like"/>
    <property type="match status" value="1"/>
</dbReference>
<feature type="domain" description="Creatinase N-terminal" evidence="2">
    <location>
        <begin position="5"/>
        <end position="130"/>
    </location>
</feature>
<reference evidence="3" key="2">
    <citation type="submission" date="2021-04" db="EMBL/GenBank/DDBJ databases">
        <authorList>
            <person name="Gilroy R."/>
        </authorList>
    </citation>
    <scope>NUCLEOTIDE SEQUENCE</scope>
    <source>
        <strain evidence="3">CHK198-12963</strain>
    </source>
</reference>
<dbReference type="PANTHER" id="PTHR46112:SF3">
    <property type="entry name" value="AMINOPEPTIDASE YPDF"/>
    <property type="match status" value="1"/>
</dbReference>
<dbReference type="InterPro" id="IPR000587">
    <property type="entry name" value="Creatinase_N"/>
</dbReference>
<comment type="caution">
    <text evidence="3">The sequence shown here is derived from an EMBL/GenBank/DDBJ whole genome shotgun (WGS) entry which is preliminary data.</text>
</comment>
<accession>A0A9D2PWW9</accession>
<dbReference type="AlphaFoldDB" id="A0A9D2PWW9"/>
<gene>
    <name evidence="3" type="ORF">H9931_13735</name>
</gene>
<evidence type="ECO:0000313" key="4">
    <source>
        <dbReference type="Proteomes" id="UP000823863"/>
    </source>
</evidence>
<dbReference type="InterPro" id="IPR000994">
    <property type="entry name" value="Pept_M24"/>
</dbReference>
<dbReference type="Pfam" id="PF01321">
    <property type="entry name" value="Creatinase_N"/>
    <property type="match status" value="1"/>
</dbReference>
<dbReference type="SUPFAM" id="SSF53092">
    <property type="entry name" value="Creatinase/prolidase N-terminal domain"/>
    <property type="match status" value="1"/>
</dbReference>
<organism evidence="3 4">
    <name type="scientific">Candidatus Enterocloster excrementigallinarum</name>
    <dbReference type="NCBI Taxonomy" id="2838558"/>
    <lineage>
        <taxon>Bacteria</taxon>
        <taxon>Bacillati</taxon>
        <taxon>Bacillota</taxon>
        <taxon>Clostridia</taxon>
        <taxon>Lachnospirales</taxon>
        <taxon>Lachnospiraceae</taxon>
        <taxon>Enterocloster</taxon>
    </lineage>
</organism>
<reference evidence="3" key="1">
    <citation type="journal article" date="2021" name="PeerJ">
        <title>Extensive microbial diversity within the chicken gut microbiome revealed by metagenomics and culture.</title>
        <authorList>
            <person name="Gilroy R."/>
            <person name="Ravi A."/>
            <person name="Getino M."/>
            <person name="Pursley I."/>
            <person name="Horton D.L."/>
            <person name="Alikhan N.F."/>
            <person name="Baker D."/>
            <person name="Gharbi K."/>
            <person name="Hall N."/>
            <person name="Watson M."/>
            <person name="Adriaenssens E.M."/>
            <person name="Foster-Nyarko E."/>
            <person name="Jarju S."/>
            <person name="Secka A."/>
            <person name="Antonio M."/>
            <person name="Oren A."/>
            <person name="Chaudhuri R.R."/>
            <person name="La Ragione R."/>
            <person name="Hildebrand F."/>
            <person name="Pallen M.J."/>
        </authorList>
    </citation>
    <scope>NUCLEOTIDE SEQUENCE</scope>
    <source>
        <strain evidence="3">CHK198-12963</strain>
    </source>
</reference>
<evidence type="ECO:0000259" key="1">
    <source>
        <dbReference type="Pfam" id="PF00557"/>
    </source>
</evidence>
<evidence type="ECO:0000313" key="3">
    <source>
        <dbReference type="EMBL" id="HJC67748.1"/>
    </source>
</evidence>
<dbReference type="InterPro" id="IPR029149">
    <property type="entry name" value="Creatin/AminoP/Spt16_N"/>
</dbReference>
<dbReference type="EMBL" id="DWWB01000083">
    <property type="protein sequence ID" value="HJC67748.1"/>
    <property type="molecule type" value="Genomic_DNA"/>
</dbReference>
<evidence type="ECO:0000259" key="2">
    <source>
        <dbReference type="Pfam" id="PF01321"/>
    </source>
</evidence>
<dbReference type="InterPro" id="IPR050659">
    <property type="entry name" value="Peptidase_M24B"/>
</dbReference>
<dbReference type="Gene3D" id="3.40.350.10">
    <property type="entry name" value="Creatinase/prolidase N-terminal domain"/>
    <property type="match status" value="1"/>
</dbReference>
<name>A0A9D2PWW9_9FIRM</name>
<dbReference type="Gene3D" id="3.90.230.10">
    <property type="entry name" value="Creatinase/methionine aminopeptidase superfamily"/>
    <property type="match status" value="1"/>
</dbReference>
<dbReference type="InterPro" id="IPR036005">
    <property type="entry name" value="Creatinase/aminopeptidase-like"/>
</dbReference>